<reference evidence="4 5" key="1">
    <citation type="submission" date="2019-08" db="EMBL/GenBank/DDBJ databases">
        <title>Genomes of Antarctic Bizionia species.</title>
        <authorList>
            <person name="Bowman J.P."/>
        </authorList>
    </citation>
    <scope>NUCLEOTIDE SEQUENCE [LARGE SCALE GENOMIC DNA]</scope>
    <source>
        <strain evidence="4 5">HFD</strain>
    </source>
</reference>
<proteinExistence type="predicted"/>
<evidence type="ECO:0000256" key="2">
    <source>
        <dbReference type="SAM" id="Phobius"/>
    </source>
</evidence>
<keyword evidence="2" id="KW-0472">Membrane</keyword>
<dbReference type="Proteomes" id="UP000323324">
    <property type="component" value="Unassembled WGS sequence"/>
</dbReference>
<feature type="transmembrane region" description="Helical" evidence="2">
    <location>
        <begin position="64"/>
        <end position="87"/>
    </location>
</feature>
<dbReference type="Gene3D" id="3.60.10.10">
    <property type="entry name" value="Endonuclease/exonuclease/phosphatase"/>
    <property type="match status" value="1"/>
</dbReference>
<keyword evidence="5" id="KW-1185">Reference proteome</keyword>
<evidence type="ECO:0000259" key="3">
    <source>
        <dbReference type="Pfam" id="PF03372"/>
    </source>
</evidence>
<keyword evidence="4" id="KW-0255">Endonuclease</keyword>
<comment type="caution">
    <text evidence="4">The sequence shown here is derived from an EMBL/GenBank/DDBJ whole genome shotgun (WGS) entry which is preliminary data.</text>
</comment>
<dbReference type="EMBL" id="VSKM01000013">
    <property type="protein sequence ID" value="TYB71816.1"/>
    <property type="molecule type" value="Genomic_DNA"/>
</dbReference>
<dbReference type="InterPro" id="IPR005135">
    <property type="entry name" value="Endo/exonuclease/phosphatase"/>
</dbReference>
<name>A0A8H2LDG4_9FLAO</name>
<dbReference type="SUPFAM" id="SSF56219">
    <property type="entry name" value="DNase I-like"/>
    <property type="match status" value="1"/>
</dbReference>
<evidence type="ECO:0000256" key="1">
    <source>
        <dbReference type="SAM" id="MobiDB-lite"/>
    </source>
</evidence>
<dbReference type="Pfam" id="PF03372">
    <property type="entry name" value="Exo_endo_phos"/>
    <property type="match status" value="1"/>
</dbReference>
<protein>
    <submittedName>
        <fullName evidence="4">Endonuclease</fullName>
    </submittedName>
</protein>
<dbReference type="AlphaFoldDB" id="A0A8H2LDG4"/>
<keyword evidence="4" id="KW-0540">Nuclease</keyword>
<gene>
    <name evidence="4" type="ORF">ES676_11750</name>
</gene>
<accession>A0A8H2LDG4</accession>
<keyword evidence="4" id="KW-0378">Hydrolase</keyword>
<feature type="region of interest" description="Disordered" evidence="1">
    <location>
        <begin position="332"/>
        <end position="355"/>
    </location>
</feature>
<evidence type="ECO:0000313" key="4">
    <source>
        <dbReference type="EMBL" id="TYB71816.1"/>
    </source>
</evidence>
<feature type="compositionally biased region" description="Basic and acidic residues" evidence="1">
    <location>
        <begin position="343"/>
        <end position="355"/>
    </location>
</feature>
<organism evidence="4 5">
    <name type="scientific">Bizionia saleffrena</name>
    <dbReference type="NCBI Taxonomy" id="291189"/>
    <lineage>
        <taxon>Bacteria</taxon>
        <taxon>Pseudomonadati</taxon>
        <taxon>Bacteroidota</taxon>
        <taxon>Flavobacteriia</taxon>
        <taxon>Flavobacteriales</taxon>
        <taxon>Flavobacteriaceae</taxon>
        <taxon>Bizionia</taxon>
    </lineage>
</organism>
<dbReference type="GO" id="GO:0004519">
    <property type="term" value="F:endonuclease activity"/>
    <property type="evidence" value="ECO:0007669"/>
    <property type="project" value="UniProtKB-KW"/>
</dbReference>
<keyword evidence="2" id="KW-1133">Transmembrane helix</keyword>
<feature type="transmembrane region" description="Helical" evidence="2">
    <location>
        <begin position="41"/>
        <end position="58"/>
    </location>
</feature>
<sequence>MNSLEIIILILNVLICIPTLASLTTFDYWWIRDFDFPRIQISFLILVNLILALSLYSFQEPWHFIIVTVLLSCLIYQCWLIFPYTILAKKQTLKYKGKSDDASISILVSNVLMTNRDYNKLINLIKHKNPDLFLTLESDDKWEKALDSFEDEYPHSVKVPLDNLYGMHLYSKLPLEQMEVKYLIKESIPSIHGYVELRNGLKVKVHCLHPRPPSPTESKTSTNRDAELLLIGKEIEKNQSSTLVFGDLNDVAWSRTTKVFQKVSGLLDPRRGRGFYNTYSTKHFFLRWPLDHVFHSDDFTLIAISREKDIGSDHFPMSIKLNYSPEKKVNQEKLEVSQEEEQWASKKIDKGKKSS</sequence>
<dbReference type="InterPro" id="IPR036691">
    <property type="entry name" value="Endo/exonu/phosph_ase_sf"/>
</dbReference>
<feature type="domain" description="Endonuclease/exonuclease/phosphatase" evidence="3">
    <location>
        <begin position="110"/>
        <end position="314"/>
    </location>
</feature>
<feature type="transmembrane region" description="Helical" evidence="2">
    <location>
        <begin position="6"/>
        <end position="29"/>
    </location>
</feature>
<evidence type="ECO:0000313" key="5">
    <source>
        <dbReference type="Proteomes" id="UP000323324"/>
    </source>
</evidence>
<keyword evidence="2" id="KW-0812">Transmembrane</keyword>